<evidence type="ECO:0000313" key="2">
    <source>
        <dbReference type="EMBL" id="CAA9480299.1"/>
    </source>
</evidence>
<feature type="region of interest" description="Disordered" evidence="1">
    <location>
        <begin position="1"/>
        <end position="100"/>
    </location>
</feature>
<proteinExistence type="predicted"/>
<dbReference type="EMBL" id="CADCVP010000094">
    <property type="protein sequence ID" value="CAA9480299.1"/>
    <property type="molecule type" value="Genomic_DNA"/>
</dbReference>
<organism evidence="2">
    <name type="scientific">uncultured Solirubrobacteraceae bacterium</name>
    <dbReference type="NCBI Taxonomy" id="1162706"/>
    <lineage>
        <taxon>Bacteria</taxon>
        <taxon>Bacillati</taxon>
        <taxon>Actinomycetota</taxon>
        <taxon>Thermoleophilia</taxon>
        <taxon>Solirubrobacterales</taxon>
        <taxon>Solirubrobacteraceae</taxon>
        <taxon>environmental samples</taxon>
    </lineage>
</organism>
<reference evidence="2" key="1">
    <citation type="submission" date="2020-02" db="EMBL/GenBank/DDBJ databases">
        <authorList>
            <person name="Meier V. D."/>
        </authorList>
    </citation>
    <scope>NUCLEOTIDE SEQUENCE</scope>
    <source>
        <strain evidence="2">AVDCRST_MAG69</strain>
    </source>
</reference>
<accession>A0A6J4RT60</accession>
<feature type="compositionally biased region" description="Low complexity" evidence="1">
    <location>
        <begin position="87"/>
        <end position="100"/>
    </location>
</feature>
<evidence type="ECO:0000256" key="1">
    <source>
        <dbReference type="SAM" id="MobiDB-lite"/>
    </source>
</evidence>
<feature type="non-terminal residue" evidence="2">
    <location>
        <position position="1"/>
    </location>
</feature>
<gene>
    <name evidence="2" type="ORF">AVDCRST_MAG69-737</name>
</gene>
<dbReference type="AlphaFoldDB" id="A0A6J4RT60"/>
<protein>
    <submittedName>
        <fullName evidence="2">Uncharacterized protein</fullName>
    </submittedName>
</protein>
<feature type="non-terminal residue" evidence="2">
    <location>
        <position position="100"/>
    </location>
</feature>
<sequence>GHPGPPPLPSGHHQAPSGPAPGGRGPAPIDARADADRAGLRLHAPCTAPGRPGRVGDAGDVPISRRVGRAHAPAIRDRGQPAPRGPAPRAVGPTPARRPL</sequence>
<name>A0A6J4RT60_9ACTN</name>